<sequence length="659" mass="75780">MDRNGWSEYLKKQRLQDLKSLAKQLGIYIKSNTKKSDCIDIILNNSPDTPLSSNNLDFILKEKISNDQHNFPSETSILSNISESTNLNIIKINEYFHTASDAICDSSCSMCQKNLSDIIVNCDACYRPFHSRCVGFDIKRAEFNNNHMMIFMESISKKDGKKFKANLINFICPFCRFFVIDPYNKIIKPLFFTTFYSYTAIHNIHPKYGNINFNNSSHLPHFTSKYSFSPNLFLNNGLESNDPDAFNIMVYCLRLDRMDLNHEFPRVLFIKANGKVIQNIESPSYDHIRRDCPLYLKDYLVNNQLMTKQNVNITFSTLNALLKDSENSELLPIPTAPYIIGLFLTKTISCDNILDTILSEGTLSIEISKAHFKNILENKIQSSIYNQLYDDSSDEIICLNKDQYLNTLCPLTMDTIELPGRGIFCHHINCFDIKAFIQINSTIKAFNTRWKCPLCYQIIRPSMLKLDSFVKMIIRSPTIPRENNKILINSEIFDRIKQNEDMPGEMFLKTSNSIKYEFPKANSLNSPINEHLTIIKEKSSQNSDLSLPNNIKDCFDVQNEVIDISDDDDENEMIDDHFIVNDDELNSLFSNSNYIDINNGNANYSEQSKETVLQNYSEDSILLDNKKKRKVSEGQFLSQSSGRLENTSNGDKTSISLRL</sequence>
<accession>A0A0S4TD17</accession>
<dbReference type="SUPFAM" id="SSF57903">
    <property type="entry name" value="FYVE/PHD zinc finger"/>
    <property type="match status" value="1"/>
</dbReference>
<evidence type="ECO:0000259" key="6">
    <source>
        <dbReference type="PROSITE" id="PS51044"/>
    </source>
</evidence>
<gene>
    <name evidence="7" type="ORF">CHUDEA2_1950</name>
</gene>
<evidence type="ECO:0000256" key="2">
    <source>
        <dbReference type="ARBA" id="ARBA00022771"/>
    </source>
</evidence>
<dbReference type="InterPro" id="IPR001965">
    <property type="entry name" value="Znf_PHD"/>
</dbReference>
<reference evidence="7" key="1">
    <citation type="submission" date="2015-08" db="EMBL/GenBank/DDBJ databases">
        <authorList>
            <person name="Babu N.S."/>
            <person name="Beckwith C.J."/>
            <person name="Beseler K.G."/>
            <person name="Brison A."/>
            <person name="Carone J.V."/>
            <person name="Caskin T.P."/>
            <person name="Diamond M."/>
            <person name="Durham M.E."/>
            <person name="Foxe J.M."/>
            <person name="Go M."/>
            <person name="Henderson B.A."/>
            <person name="Jones I.B."/>
            <person name="McGettigan J.A."/>
            <person name="Micheletti S.J."/>
            <person name="Nasrallah M.E."/>
            <person name="Ortiz D."/>
            <person name="Piller C.R."/>
            <person name="Privatt S.R."/>
            <person name="Schneider S.L."/>
            <person name="Sharp S."/>
            <person name="Smith T.C."/>
            <person name="Stanton J.D."/>
            <person name="Ullery H.E."/>
            <person name="Wilson R.J."/>
            <person name="Serrano M.G."/>
            <person name="Buck G."/>
            <person name="Lee V."/>
            <person name="Wang Y."/>
            <person name="Carvalho R."/>
            <person name="Voegtly L."/>
            <person name="Shi R."/>
            <person name="Duckworth R."/>
            <person name="Johnson A."/>
            <person name="Loviza R."/>
            <person name="Walstead R."/>
            <person name="Shah Z."/>
            <person name="Kiflezghi M."/>
            <person name="Wade K."/>
            <person name="Ball S.L."/>
            <person name="Bradley K.W."/>
            <person name="Asai D.J."/>
            <person name="Bowman C.A."/>
            <person name="Russell D.A."/>
            <person name="Pope W.H."/>
            <person name="Jacobs-Sera D."/>
            <person name="Hendrix R.W."/>
            <person name="Hatfull G.F."/>
        </authorList>
    </citation>
    <scope>NUCLEOTIDE SEQUENCE [LARGE SCALE GENOMIC DNA]</scope>
</reference>
<evidence type="ECO:0000313" key="7">
    <source>
        <dbReference type="EMBL" id="CUV04551.1"/>
    </source>
</evidence>
<dbReference type="SMART" id="SM00249">
    <property type="entry name" value="PHD"/>
    <property type="match status" value="2"/>
</dbReference>
<organism evidence="7">
    <name type="scientific">Cryptosporidium hominis</name>
    <dbReference type="NCBI Taxonomy" id="237895"/>
    <lineage>
        <taxon>Eukaryota</taxon>
        <taxon>Sar</taxon>
        <taxon>Alveolata</taxon>
        <taxon>Apicomplexa</taxon>
        <taxon>Conoidasida</taxon>
        <taxon>Coccidia</taxon>
        <taxon>Eucoccidiorida</taxon>
        <taxon>Eimeriorina</taxon>
        <taxon>Cryptosporidiidae</taxon>
        <taxon>Cryptosporidium</taxon>
    </lineage>
</organism>
<dbReference type="Gene3D" id="3.30.40.10">
    <property type="entry name" value="Zinc/RING finger domain, C3HC4 (zinc finger)"/>
    <property type="match status" value="2"/>
</dbReference>
<keyword evidence="3" id="KW-0862">Zinc</keyword>
<protein>
    <recommendedName>
        <fullName evidence="6">SP-RING-type domain-containing protein</fullName>
    </recommendedName>
</protein>
<dbReference type="VEuPathDB" id="CryptoDB:GY17_00002148"/>
<dbReference type="PROSITE" id="PS51044">
    <property type="entry name" value="ZF_SP_RING"/>
    <property type="match status" value="1"/>
</dbReference>
<dbReference type="InterPro" id="IPR011011">
    <property type="entry name" value="Znf_FYVE_PHD"/>
</dbReference>
<feature type="domain" description="SP-RING-type" evidence="6">
    <location>
        <begin position="393"/>
        <end position="479"/>
    </location>
</feature>
<dbReference type="PROSITE" id="PS01359">
    <property type="entry name" value="ZF_PHD_1"/>
    <property type="match status" value="1"/>
</dbReference>
<dbReference type="CDD" id="cd16650">
    <property type="entry name" value="SP-RING_PIAS-like"/>
    <property type="match status" value="1"/>
</dbReference>
<feature type="region of interest" description="Disordered" evidence="5">
    <location>
        <begin position="634"/>
        <end position="659"/>
    </location>
</feature>
<keyword evidence="2 4" id="KW-0863">Zinc-finger</keyword>
<dbReference type="GO" id="GO:0061665">
    <property type="term" value="F:SUMO ligase activity"/>
    <property type="evidence" value="ECO:0007669"/>
    <property type="project" value="TreeGrafter"/>
</dbReference>
<dbReference type="PANTHER" id="PTHR10782">
    <property type="entry name" value="ZINC FINGER MIZ DOMAIN-CONTAINING PROTEIN"/>
    <property type="match status" value="1"/>
</dbReference>
<dbReference type="VEuPathDB" id="CryptoDB:ChTU502y2012_418g0120"/>
<evidence type="ECO:0000256" key="5">
    <source>
        <dbReference type="SAM" id="MobiDB-lite"/>
    </source>
</evidence>
<evidence type="ECO:0000256" key="1">
    <source>
        <dbReference type="ARBA" id="ARBA00022723"/>
    </source>
</evidence>
<dbReference type="GO" id="GO:0008270">
    <property type="term" value="F:zinc ion binding"/>
    <property type="evidence" value="ECO:0007669"/>
    <property type="project" value="UniProtKB-KW"/>
</dbReference>
<name>A0A0S4TD17_CRYHO</name>
<dbReference type="InterPro" id="IPR019786">
    <property type="entry name" value="Zinc_finger_PHD-type_CS"/>
</dbReference>
<dbReference type="GO" id="GO:0000785">
    <property type="term" value="C:chromatin"/>
    <property type="evidence" value="ECO:0007669"/>
    <property type="project" value="TreeGrafter"/>
</dbReference>
<dbReference type="VEuPathDB" id="CryptoDB:Chro.20212"/>
<keyword evidence="1" id="KW-0479">Metal-binding</keyword>
<dbReference type="PANTHER" id="PTHR10782:SF4">
    <property type="entry name" value="TONALLI, ISOFORM E"/>
    <property type="match status" value="1"/>
</dbReference>
<dbReference type="Proteomes" id="UP000199752">
    <property type="component" value="Chromosome 2"/>
</dbReference>
<dbReference type="Pfam" id="PF02891">
    <property type="entry name" value="zf-MIZ"/>
    <property type="match status" value="1"/>
</dbReference>
<dbReference type="AlphaFoldDB" id="A0A0S4TD17"/>
<dbReference type="InterPro" id="IPR004181">
    <property type="entry name" value="Znf_MIZ"/>
</dbReference>
<dbReference type="GO" id="GO:0016925">
    <property type="term" value="P:protein sumoylation"/>
    <property type="evidence" value="ECO:0007669"/>
    <property type="project" value="TreeGrafter"/>
</dbReference>
<dbReference type="InterPro" id="IPR013083">
    <property type="entry name" value="Znf_RING/FYVE/PHD"/>
</dbReference>
<dbReference type="EMBL" id="LN877948">
    <property type="protein sequence ID" value="CUV04551.1"/>
    <property type="molecule type" value="Genomic_DNA"/>
</dbReference>
<evidence type="ECO:0000256" key="4">
    <source>
        <dbReference type="PROSITE-ProRule" id="PRU00452"/>
    </source>
</evidence>
<dbReference type="VEuPathDB" id="CryptoDB:CHUDEA2_1950"/>
<proteinExistence type="predicted"/>
<feature type="compositionally biased region" description="Polar residues" evidence="5">
    <location>
        <begin position="635"/>
        <end position="659"/>
    </location>
</feature>
<evidence type="ECO:0000256" key="3">
    <source>
        <dbReference type="ARBA" id="ARBA00022833"/>
    </source>
</evidence>